<dbReference type="AlphaFoldDB" id="A0A2N6KB37"/>
<organism evidence="1 2">
    <name type="scientific">Fischerella thermalis CCMEE 5268</name>
    <dbReference type="NCBI Taxonomy" id="2019662"/>
    <lineage>
        <taxon>Bacteria</taxon>
        <taxon>Bacillati</taxon>
        <taxon>Cyanobacteriota</taxon>
        <taxon>Cyanophyceae</taxon>
        <taxon>Nostocales</taxon>
        <taxon>Hapalosiphonaceae</taxon>
        <taxon>Fischerella</taxon>
    </lineage>
</organism>
<evidence type="ECO:0000313" key="1">
    <source>
        <dbReference type="EMBL" id="PLZ95685.1"/>
    </source>
</evidence>
<sequence>NCYTLYLTSFSRYFVPPPATRQKNATDKPSCRDAIHRESRDYKLCVALIQRFGSLPSVFFMGIGKINLCTFAIKTENEDTKSDRTL</sequence>
<proteinExistence type="predicted"/>
<reference evidence="1 2" key="1">
    <citation type="submission" date="2017-07" db="EMBL/GenBank/DDBJ databases">
        <title>Genomes of Fischerella (Mastigocladus) sp. strains.</title>
        <authorList>
            <person name="Miller S.R."/>
        </authorList>
    </citation>
    <scope>NUCLEOTIDE SEQUENCE [LARGE SCALE GENOMIC DNA]</scope>
    <source>
        <strain evidence="1 2">CCMEE 5268</strain>
    </source>
</reference>
<dbReference type="RefSeq" id="WP_219725455.1">
    <property type="nucleotide sequence ID" value="NZ_NMQA01000283.1"/>
</dbReference>
<gene>
    <name evidence="1" type="ORF">CEN50_21480</name>
</gene>
<name>A0A2N6KB37_9CYAN</name>
<accession>A0A2N6KB37</accession>
<comment type="caution">
    <text evidence="1">The sequence shown here is derived from an EMBL/GenBank/DDBJ whole genome shotgun (WGS) entry which is preliminary data.</text>
</comment>
<protein>
    <submittedName>
        <fullName evidence="1">Uncharacterized protein</fullName>
    </submittedName>
</protein>
<dbReference type="Proteomes" id="UP000235025">
    <property type="component" value="Unassembled WGS sequence"/>
</dbReference>
<dbReference type="EMBL" id="NMQA01000283">
    <property type="protein sequence ID" value="PLZ95685.1"/>
    <property type="molecule type" value="Genomic_DNA"/>
</dbReference>
<evidence type="ECO:0000313" key="2">
    <source>
        <dbReference type="Proteomes" id="UP000235025"/>
    </source>
</evidence>
<feature type="non-terminal residue" evidence="1">
    <location>
        <position position="1"/>
    </location>
</feature>